<evidence type="ECO:0000313" key="2">
    <source>
        <dbReference type="EMBL" id="EQA44907.1"/>
    </source>
</evidence>
<dbReference type="Proteomes" id="UP000015454">
    <property type="component" value="Unassembled WGS sequence"/>
</dbReference>
<evidence type="ECO:0000256" key="1">
    <source>
        <dbReference type="SAM" id="Phobius"/>
    </source>
</evidence>
<proteinExistence type="predicted"/>
<dbReference type="AlphaFoldDB" id="T0FBE6"/>
<sequence length="55" mass="6193">MKSENDKEKEEIIIETKTKGFGWIKSCFGFLCLGPFGLLCGLCGMGKSKTRIYKK</sequence>
<gene>
    <name evidence="2" type="ORF">LEP1GSC050_4106</name>
</gene>
<organism evidence="2 3">
    <name type="scientific">Leptospira broomii serovar Hurstbridge str. 5399</name>
    <dbReference type="NCBI Taxonomy" id="1049789"/>
    <lineage>
        <taxon>Bacteria</taxon>
        <taxon>Pseudomonadati</taxon>
        <taxon>Spirochaetota</taxon>
        <taxon>Spirochaetia</taxon>
        <taxon>Leptospirales</taxon>
        <taxon>Leptospiraceae</taxon>
        <taxon>Leptospira</taxon>
    </lineage>
</organism>
<keyword evidence="3" id="KW-1185">Reference proteome</keyword>
<feature type="transmembrane region" description="Helical" evidence="1">
    <location>
        <begin position="20"/>
        <end position="45"/>
    </location>
</feature>
<keyword evidence="1" id="KW-0472">Membrane</keyword>
<comment type="caution">
    <text evidence="2">The sequence shown here is derived from an EMBL/GenBank/DDBJ whole genome shotgun (WGS) entry which is preliminary data.</text>
</comment>
<keyword evidence="1" id="KW-1133">Transmembrane helix</keyword>
<dbReference type="STRING" id="1049789.LEP1GSC050_4106"/>
<name>T0FBE6_9LEPT</name>
<reference evidence="2" key="1">
    <citation type="submission" date="2013-05" db="EMBL/GenBank/DDBJ databases">
        <authorList>
            <person name="Harkins D.M."/>
            <person name="Durkin A.S."/>
            <person name="Brinkac L.M."/>
            <person name="Haft D.H."/>
            <person name="Selengut J.D."/>
            <person name="Sanka R."/>
            <person name="DePew J."/>
            <person name="Purushe J."/>
            <person name="Hartskeerl R.A."/>
            <person name="Ahmed A."/>
            <person name="van der Linden H."/>
            <person name="Goris M.G.A."/>
            <person name="Vinetz J.M."/>
            <person name="Sutton G.G."/>
            <person name="Nierman W.C."/>
            <person name="Fouts D.E."/>
        </authorList>
    </citation>
    <scope>NUCLEOTIDE SEQUENCE [LARGE SCALE GENOMIC DNA]</scope>
    <source>
        <strain evidence="2">5399</strain>
    </source>
</reference>
<protein>
    <submittedName>
        <fullName evidence="2">Uncharacterized protein</fullName>
    </submittedName>
</protein>
<dbReference type="RefSeq" id="WP_010568706.1">
    <property type="nucleotide sequence ID" value="NZ_AHMO02000008.1"/>
</dbReference>
<accession>T0FBE6</accession>
<evidence type="ECO:0000313" key="3">
    <source>
        <dbReference type="Proteomes" id="UP000015454"/>
    </source>
</evidence>
<dbReference type="EMBL" id="AHMO02000008">
    <property type="protein sequence ID" value="EQA44907.1"/>
    <property type="molecule type" value="Genomic_DNA"/>
</dbReference>
<keyword evidence="1" id="KW-0812">Transmembrane</keyword>